<dbReference type="EMBL" id="CAJOBO010019212">
    <property type="protein sequence ID" value="CAF4634323.1"/>
    <property type="molecule type" value="Genomic_DNA"/>
</dbReference>
<dbReference type="EMBL" id="CAJOBR010084226">
    <property type="protein sequence ID" value="CAF5129749.1"/>
    <property type="molecule type" value="Genomic_DNA"/>
</dbReference>
<dbReference type="Proteomes" id="UP000663873">
    <property type="component" value="Unassembled WGS sequence"/>
</dbReference>
<dbReference type="EMBL" id="CAJOBP010080933">
    <property type="protein sequence ID" value="CAF4914717.1"/>
    <property type="molecule type" value="Genomic_DNA"/>
</dbReference>
<comment type="caution">
    <text evidence="6">The sequence shown here is derived from an EMBL/GenBank/DDBJ whole genome shotgun (WGS) entry which is preliminary data.</text>
</comment>
<sequence length="53" mass="5699">TQIGASYELFIDTQYNVYVSENSNHRVTKWLSTNPSIGILVGGGNGAGNTPEK</sequence>
<feature type="non-terminal residue" evidence="6">
    <location>
        <position position="53"/>
    </location>
</feature>
<evidence type="ECO:0000313" key="4">
    <source>
        <dbReference type="EMBL" id="CAF4979198.1"/>
    </source>
</evidence>
<dbReference type="Proteomes" id="UP000663851">
    <property type="component" value="Unassembled WGS sequence"/>
</dbReference>
<feature type="non-terminal residue" evidence="6">
    <location>
        <position position="1"/>
    </location>
</feature>
<dbReference type="Proteomes" id="UP000663848">
    <property type="component" value="Unassembled WGS sequence"/>
</dbReference>
<dbReference type="EMBL" id="CAJOBR010076334">
    <property type="protein sequence ID" value="CAF5112745.1"/>
    <property type="molecule type" value="Genomic_DNA"/>
</dbReference>
<gene>
    <name evidence="1" type="ORF">HFQ381_LOCUS34779</name>
    <name evidence="2" type="ORF">HFQ381_LOCUS34795</name>
    <name evidence="5" type="ORF">QYT958_LOCUS45559</name>
    <name evidence="6" type="ORF">QYT958_LOCUS46705</name>
    <name evidence="3" type="ORF">UJA718_LOCUS46138</name>
    <name evidence="4" type="ORF">UJA718_LOCUS49212</name>
</gene>
<evidence type="ECO:0000313" key="1">
    <source>
        <dbReference type="EMBL" id="CAF4633918.1"/>
    </source>
</evidence>
<reference evidence="6" key="1">
    <citation type="submission" date="2021-02" db="EMBL/GenBank/DDBJ databases">
        <authorList>
            <person name="Nowell W R."/>
        </authorList>
    </citation>
    <scope>NUCLEOTIDE SEQUENCE</scope>
</reference>
<evidence type="ECO:0000313" key="3">
    <source>
        <dbReference type="EMBL" id="CAF4914717.1"/>
    </source>
</evidence>
<accession>A0A822FXG3</accession>
<name>A0A822FXG3_9BILA</name>
<evidence type="ECO:0000313" key="5">
    <source>
        <dbReference type="EMBL" id="CAF5112745.1"/>
    </source>
</evidence>
<dbReference type="AlphaFoldDB" id="A0A822FXG3"/>
<evidence type="ECO:0000313" key="2">
    <source>
        <dbReference type="EMBL" id="CAF4634323.1"/>
    </source>
</evidence>
<keyword evidence="8" id="KW-1185">Reference proteome</keyword>
<dbReference type="EMBL" id="CAJOBO010019111">
    <property type="protein sequence ID" value="CAF4633918.1"/>
    <property type="molecule type" value="Genomic_DNA"/>
</dbReference>
<dbReference type="EMBL" id="CAJOBP010102175">
    <property type="protein sequence ID" value="CAF4979198.1"/>
    <property type="molecule type" value="Genomic_DNA"/>
</dbReference>
<protein>
    <submittedName>
        <fullName evidence="6">Uncharacterized protein</fullName>
    </submittedName>
</protein>
<organism evidence="6 7">
    <name type="scientific">Rotaria socialis</name>
    <dbReference type="NCBI Taxonomy" id="392032"/>
    <lineage>
        <taxon>Eukaryota</taxon>
        <taxon>Metazoa</taxon>
        <taxon>Spiralia</taxon>
        <taxon>Gnathifera</taxon>
        <taxon>Rotifera</taxon>
        <taxon>Eurotatoria</taxon>
        <taxon>Bdelloidea</taxon>
        <taxon>Philodinida</taxon>
        <taxon>Philodinidae</taxon>
        <taxon>Rotaria</taxon>
    </lineage>
</organism>
<evidence type="ECO:0000313" key="7">
    <source>
        <dbReference type="Proteomes" id="UP000663848"/>
    </source>
</evidence>
<evidence type="ECO:0000313" key="6">
    <source>
        <dbReference type="EMBL" id="CAF5129749.1"/>
    </source>
</evidence>
<evidence type="ECO:0000313" key="8">
    <source>
        <dbReference type="Proteomes" id="UP000663873"/>
    </source>
</evidence>
<proteinExistence type="predicted"/>